<dbReference type="SMART" id="SM00028">
    <property type="entry name" value="TPR"/>
    <property type="match status" value="7"/>
</dbReference>
<sequence>MVTGLVLDGSGFELLIGDERIGTRRALTGDDERLLTALSIRYGRATQTKAPDEVLLGIGRDLWSWLDGDAGSLTDLLSRAPAPVLFEVRGPRTPSDREWAVLHSPFELLARPDGGFLAADALSRFGVVRRLGRPDSTVPEPDGFRLGLAFMASSPRSQFELDYEAEEAAILAAVDPVRIDLLVEDTGDPRQLGRRLADVGGMPVVHLSCHAAASYAPRPGDAGVPVLMMEDEVGDNLPTTAGDLVRHLVPPPRLLFVSGCMTTASDQGTEGSPAHSMATALVTSGLPAVLGWDGPVYDRAATVFAKELYRRLSDRADLALAVGDARRTLLSDPAPAVRVDWHLARLWLGLAGGGPLVSGRRRRTTVSAVRGTKVFLDRKHHVPVAAPEMFVGRRPELQRALRALRSGEHSGVLLHGLGRLGKSSLAARIADRCPEMALAVVFGDYSALAILDNIGEAVRSNTAARELLEERRAVVRDQPDAIGAVLTDLLAGPCSQPDGDRRPLLLIIDDLEQVLEPRPSGLHRVDARAAPVLTALLRAFDPGETDSRLLVTSRFQFVLDGLEQRLEPVMVRPLSPVAQRKLLHRQTQVAPGEVADRAVLAERAMNVSRGNPGLQDLLGLRLVYAPTVGASRAEAAVNDMESFLQQGDLPTDTDLRAFLENLALDALLEQAGPDHRDLLRDLTLFDLPAPAPVVSVLAQRTNGSLARLGGLGLIDVHPDSHDGRRSAFTANALVSGRLAPLRTDEIDTLAGAVVEPLFSAWGGASEDSRRLPTLDLQLTRLALRADDPRITAVCAAGAVQALRAGPAVAAFHIGEESIALIDRHRHPVPILLLRRVADAAHTGGFGEAAHELFARAVESAQTAEPGQAGVLDRARVIAEYARHLSSRGDSPRAEELLRQAHRLFSEAGSRQEAAACQGAIAEILYQRGDYDEALRIHHEEQLPVYRQLADARSEAITWSRIADIMDQRGDYDEALRIRFDVELPVYQRLGDERSAAVAWGKIADIHFQRGEYDEALRIRLEIERPVHERLGDARQTAMTLGKIADILHQRGDYDEALRIRREAQLPVFERLGDIRETAVAWGRIADILEQRGDYDEALHIHQTQLAVYERLGDTRSNAFTWGKIADILHQFGDYDEALRLRQSQLAVYQRLGDPRSCAVTSGRIADILEQRGDHDEALRIHQDQLAVYERLGDIRSLAVTWGRLADILVRQQRLDEAADLQGRRLAANERLGDPDGIAAAHWGLAQVNLARADYEAALRHLTASFQLLRQLGRPDGIAVVGGALAQLLFAAGATEQAQSVRDESVAAAEKIGATELTQRLRGLAVAAD</sequence>
<dbReference type="InterPro" id="IPR027417">
    <property type="entry name" value="P-loop_NTPase"/>
</dbReference>
<evidence type="ECO:0000313" key="3">
    <source>
        <dbReference type="Proteomes" id="UP001519863"/>
    </source>
</evidence>
<dbReference type="Pfam" id="PF12770">
    <property type="entry name" value="CHAT"/>
    <property type="match status" value="1"/>
</dbReference>
<name>A0ABS7B8B8_9ACTN</name>
<dbReference type="SUPFAM" id="SSF48452">
    <property type="entry name" value="TPR-like"/>
    <property type="match status" value="2"/>
</dbReference>
<gene>
    <name evidence="2" type="ORF">KZ829_26010</name>
</gene>
<dbReference type="InterPro" id="IPR019734">
    <property type="entry name" value="TPR_rpt"/>
</dbReference>
<reference evidence="2 3" key="1">
    <citation type="journal article" date="2013" name="Antonie Van Leeuwenhoek">
        <title>Actinoplanes hulinensis sp. nov., a novel actinomycete isolated from soybean root (Glycine max (L.) Merr).</title>
        <authorList>
            <person name="Shen Y."/>
            <person name="Liu C."/>
            <person name="Wang X."/>
            <person name="Zhao J."/>
            <person name="Jia F."/>
            <person name="Zhang Y."/>
            <person name="Wang L."/>
            <person name="Yang D."/>
            <person name="Xiang W."/>
        </authorList>
    </citation>
    <scope>NUCLEOTIDE SEQUENCE [LARGE SCALE GENOMIC DNA]</scope>
    <source>
        <strain evidence="2 3">NEAU-M9</strain>
    </source>
</reference>
<dbReference type="InterPro" id="IPR011990">
    <property type="entry name" value="TPR-like_helical_dom_sf"/>
</dbReference>
<dbReference type="EMBL" id="JAHXZI010000014">
    <property type="protein sequence ID" value="MBW6437195.1"/>
    <property type="molecule type" value="Genomic_DNA"/>
</dbReference>
<protein>
    <submittedName>
        <fullName evidence="2">Tetratricopeptide repeat protein</fullName>
    </submittedName>
</protein>
<evidence type="ECO:0000313" key="2">
    <source>
        <dbReference type="EMBL" id="MBW6437195.1"/>
    </source>
</evidence>
<dbReference type="RefSeq" id="WP_220146532.1">
    <property type="nucleotide sequence ID" value="NZ_JAHXZI010000014.1"/>
</dbReference>
<dbReference type="Proteomes" id="UP001519863">
    <property type="component" value="Unassembled WGS sequence"/>
</dbReference>
<keyword evidence="3" id="KW-1185">Reference proteome</keyword>
<dbReference type="Gene3D" id="1.25.40.10">
    <property type="entry name" value="Tetratricopeptide repeat domain"/>
    <property type="match status" value="2"/>
</dbReference>
<organism evidence="2 3">
    <name type="scientific">Actinoplanes hulinensis</name>
    <dbReference type="NCBI Taxonomy" id="1144547"/>
    <lineage>
        <taxon>Bacteria</taxon>
        <taxon>Bacillati</taxon>
        <taxon>Actinomycetota</taxon>
        <taxon>Actinomycetes</taxon>
        <taxon>Micromonosporales</taxon>
        <taxon>Micromonosporaceae</taxon>
        <taxon>Actinoplanes</taxon>
    </lineage>
</organism>
<dbReference type="Pfam" id="PF13424">
    <property type="entry name" value="TPR_12"/>
    <property type="match status" value="3"/>
</dbReference>
<dbReference type="Gene3D" id="3.40.50.300">
    <property type="entry name" value="P-loop containing nucleotide triphosphate hydrolases"/>
    <property type="match status" value="1"/>
</dbReference>
<accession>A0ABS7B8B8</accession>
<feature type="domain" description="CHAT" evidence="1">
    <location>
        <begin position="102"/>
        <end position="335"/>
    </location>
</feature>
<comment type="caution">
    <text evidence="2">The sequence shown here is derived from an EMBL/GenBank/DDBJ whole genome shotgun (WGS) entry which is preliminary data.</text>
</comment>
<dbReference type="PANTHER" id="PTHR10098">
    <property type="entry name" value="RAPSYN-RELATED"/>
    <property type="match status" value="1"/>
</dbReference>
<evidence type="ECO:0000259" key="1">
    <source>
        <dbReference type="Pfam" id="PF12770"/>
    </source>
</evidence>
<dbReference type="SUPFAM" id="SSF52540">
    <property type="entry name" value="P-loop containing nucleoside triphosphate hydrolases"/>
    <property type="match status" value="1"/>
</dbReference>
<dbReference type="InterPro" id="IPR024983">
    <property type="entry name" value="CHAT_dom"/>
</dbReference>
<dbReference type="PANTHER" id="PTHR10098:SF108">
    <property type="entry name" value="TETRATRICOPEPTIDE REPEAT PROTEIN 28"/>
    <property type="match status" value="1"/>
</dbReference>
<proteinExistence type="predicted"/>